<protein>
    <submittedName>
        <fullName evidence="2">Acyclic terpene utilization AtuA family protein</fullName>
    </submittedName>
</protein>
<dbReference type="PANTHER" id="PTHR47472:SF1">
    <property type="entry name" value="DUF1446-DOMAIN-CONTAINING PROTEIN"/>
    <property type="match status" value="1"/>
</dbReference>
<feature type="domain" description="Acyclic terpene utilisation N-terminal" evidence="1">
    <location>
        <begin position="2"/>
        <end position="440"/>
    </location>
</feature>
<organism evidence="2 3">
    <name type="scientific">Streptomyces prunicolor</name>
    <dbReference type="NCBI Taxonomy" id="67348"/>
    <lineage>
        <taxon>Bacteria</taxon>
        <taxon>Bacillati</taxon>
        <taxon>Actinomycetota</taxon>
        <taxon>Actinomycetes</taxon>
        <taxon>Kitasatosporales</taxon>
        <taxon>Streptomycetaceae</taxon>
        <taxon>Streptomyces</taxon>
    </lineage>
</organism>
<sequence>MGCGAGFADDRVDPAVELAEHGRLDYLVFECLAERTVALAQLDRLRDPDTGYNEWLEERMEAVLEPCARQGTRIITNMGAANPIAAARVVAEVARRLGLDGLRIATVTGDDVLHLVKGTHLPLLDGPGRAASTVSDLHETVVSANAYLGATPIIEALAQGADVVVTGRVADPSLFLAPLMHEFGWPPTDWPLLARGTAVGHLLECAGQLTGGYYADPGTKDVPDLARLGFPFAEVTEDGSFTVTKVPGSGGQLTPATVTEQLLYEVHDPSAYLTPDVTADFSHAHLTHLAEDRVAVTGITGRERPITLKASVGYRDGFLAHGEISYAGPGAVARAREAARIVRQRLTRAEFPVTEARYDLIGVDAVHRGTGIAPATAVEPAEVRLRVAARTETLLQARRLGREVASLWLNGPYGGAGVTREARENIAITSVLLPRELVMPATGVQLNTAGATP</sequence>
<accession>A0ABU4FBD8</accession>
<gene>
    <name evidence="2" type="ORF">R5A26_18255</name>
</gene>
<dbReference type="Pfam" id="PF07287">
    <property type="entry name" value="AtuA"/>
    <property type="match status" value="1"/>
</dbReference>
<evidence type="ECO:0000313" key="3">
    <source>
        <dbReference type="Proteomes" id="UP001187346"/>
    </source>
</evidence>
<dbReference type="InterPro" id="IPR010839">
    <property type="entry name" value="AtuA_N"/>
</dbReference>
<evidence type="ECO:0000259" key="1">
    <source>
        <dbReference type="Pfam" id="PF07287"/>
    </source>
</evidence>
<dbReference type="PANTHER" id="PTHR47472">
    <property type="entry name" value="PROPIONYL-COA CARBOXYLASE"/>
    <property type="match status" value="1"/>
</dbReference>
<name>A0ABU4FBD8_9ACTN</name>
<dbReference type="EMBL" id="JAWMAJ010000054">
    <property type="protein sequence ID" value="MDV7217899.1"/>
    <property type="molecule type" value="Genomic_DNA"/>
</dbReference>
<comment type="caution">
    <text evidence="2">The sequence shown here is derived from an EMBL/GenBank/DDBJ whole genome shotgun (WGS) entry which is preliminary data.</text>
</comment>
<proteinExistence type="predicted"/>
<evidence type="ECO:0000313" key="2">
    <source>
        <dbReference type="EMBL" id="MDV7217899.1"/>
    </source>
</evidence>
<dbReference type="RefSeq" id="WP_317772062.1">
    <property type="nucleotide sequence ID" value="NZ_JAWMAJ010000054.1"/>
</dbReference>
<reference evidence="2 3" key="1">
    <citation type="submission" date="2023-10" db="EMBL/GenBank/DDBJ databases">
        <title>Characterization of rhizosphere-enriched actinobacteria from wheat plants lab-grown on chernevaya soil.</title>
        <authorList>
            <person name="Tikhonova E.N."/>
            <person name="Konopkin A."/>
            <person name="Kravchenko I.K."/>
        </authorList>
    </citation>
    <scope>NUCLEOTIDE SEQUENCE [LARGE SCALE GENOMIC DNA]</scope>
    <source>
        <strain evidence="2 3">RR29</strain>
    </source>
</reference>
<dbReference type="Proteomes" id="UP001187346">
    <property type="component" value="Unassembled WGS sequence"/>
</dbReference>
<keyword evidence="3" id="KW-1185">Reference proteome</keyword>